<dbReference type="Proteomes" id="UP000008871">
    <property type="component" value="Chromosome"/>
</dbReference>
<name>Q0VQV8_ALCBS</name>
<dbReference type="Gene3D" id="1.10.357.10">
    <property type="entry name" value="Tetracycline Repressor, domain 2"/>
    <property type="match status" value="1"/>
</dbReference>
<dbReference type="GO" id="GO:0000976">
    <property type="term" value="F:transcription cis-regulatory region binding"/>
    <property type="evidence" value="ECO:0007669"/>
    <property type="project" value="TreeGrafter"/>
</dbReference>
<dbReference type="OrthoDB" id="5293556at2"/>
<proteinExistence type="predicted"/>
<evidence type="ECO:0000256" key="2">
    <source>
        <dbReference type="ARBA" id="ARBA00023125"/>
    </source>
</evidence>
<dbReference type="PROSITE" id="PS01081">
    <property type="entry name" value="HTH_TETR_1"/>
    <property type="match status" value="1"/>
</dbReference>
<dbReference type="InterPro" id="IPR009057">
    <property type="entry name" value="Homeodomain-like_sf"/>
</dbReference>
<dbReference type="AlphaFoldDB" id="Q0VQV8"/>
<dbReference type="InterPro" id="IPR001647">
    <property type="entry name" value="HTH_TetR"/>
</dbReference>
<keyword evidence="2 3" id="KW-0238">DNA-binding</keyword>
<dbReference type="InterPro" id="IPR041490">
    <property type="entry name" value="KstR2_TetR_C"/>
</dbReference>
<dbReference type="PROSITE" id="PS50977">
    <property type="entry name" value="HTH_TETR_2"/>
    <property type="match status" value="1"/>
</dbReference>
<dbReference type="STRING" id="393595.ABO_0992"/>
<dbReference type="InterPro" id="IPR050109">
    <property type="entry name" value="HTH-type_TetR-like_transc_reg"/>
</dbReference>
<dbReference type="Pfam" id="PF17932">
    <property type="entry name" value="TetR_C_24"/>
    <property type="match status" value="1"/>
</dbReference>
<protein>
    <submittedName>
        <fullName evidence="5">Transcriptional regulator, TetR family</fullName>
    </submittedName>
</protein>
<evidence type="ECO:0000313" key="6">
    <source>
        <dbReference type="Proteomes" id="UP000008871"/>
    </source>
</evidence>
<evidence type="ECO:0000313" key="5">
    <source>
        <dbReference type="EMBL" id="CAL16440.1"/>
    </source>
</evidence>
<accession>Q0VQV8</accession>
<dbReference type="InterPro" id="IPR036271">
    <property type="entry name" value="Tet_transcr_reg_TetR-rel_C_sf"/>
</dbReference>
<dbReference type="eggNOG" id="COG1309">
    <property type="taxonomic scope" value="Bacteria"/>
</dbReference>
<gene>
    <name evidence="5" type="ordered locus">ABO_0992</name>
</gene>
<dbReference type="Pfam" id="PF00440">
    <property type="entry name" value="TetR_N"/>
    <property type="match status" value="1"/>
</dbReference>
<evidence type="ECO:0000256" key="3">
    <source>
        <dbReference type="PROSITE-ProRule" id="PRU00335"/>
    </source>
</evidence>
<organism evidence="5 6">
    <name type="scientific">Alcanivorax borkumensis (strain ATCC 700651 / DSM 11573 / NCIMB 13689 / SK2)</name>
    <dbReference type="NCBI Taxonomy" id="393595"/>
    <lineage>
        <taxon>Bacteria</taxon>
        <taxon>Pseudomonadati</taxon>
        <taxon>Pseudomonadota</taxon>
        <taxon>Gammaproteobacteria</taxon>
        <taxon>Oceanospirillales</taxon>
        <taxon>Alcanivoracaceae</taxon>
        <taxon>Alcanivorax</taxon>
    </lineage>
</organism>
<feature type="DNA-binding region" description="H-T-H motif" evidence="3">
    <location>
        <begin position="35"/>
        <end position="54"/>
    </location>
</feature>
<keyword evidence="6" id="KW-1185">Reference proteome</keyword>
<keyword evidence="1" id="KW-0175">Coiled coil</keyword>
<dbReference type="SUPFAM" id="SSF46689">
    <property type="entry name" value="Homeodomain-like"/>
    <property type="match status" value="1"/>
</dbReference>
<dbReference type="InterPro" id="IPR023772">
    <property type="entry name" value="DNA-bd_HTH_TetR-type_CS"/>
</dbReference>
<dbReference type="PANTHER" id="PTHR30055">
    <property type="entry name" value="HTH-TYPE TRANSCRIPTIONAL REGULATOR RUTR"/>
    <property type="match status" value="1"/>
</dbReference>
<reference evidence="5 6" key="1">
    <citation type="journal article" date="2006" name="Nat. Biotechnol.">
        <title>Genome sequence of the ubiquitous hydrocarbon-degrading marine bacterium Alcanivorax borkumensis.</title>
        <authorList>
            <person name="Schneiker S."/>
            <person name="Martins dos Santos V.A.P."/>
            <person name="Bartels D."/>
            <person name="Bekel T."/>
            <person name="Brecht M."/>
            <person name="Buhrmester J."/>
            <person name="Chernikova T.N."/>
            <person name="Denaro R."/>
            <person name="Ferrer M."/>
            <person name="Gertler C."/>
            <person name="Goesmann A."/>
            <person name="Golyshina O.V."/>
            <person name="Kaminski F."/>
            <person name="Khachane A.N."/>
            <person name="Lang S."/>
            <person name="Linke B."/>
            <person name="McHardy A.C."/>
            <person name="Meyer F."/>
            <person name="Nechitaylo T."/>
            <person name="Puehler A."/>
            <person name="Regenhardt D."/>
            <person name="Rupp O."/>
            <person name="Sabirova J.S."/>
            <person name="Selbitschka W."/>
            <person name="Yakimov M.M."/>
            <person name="Timmis K.N."/>
            <person name="Vorhoelter F.-J."/>
            <person name="Weidner S."/>
            <person name="Kaiser O."/>
            <person name="Golyshin P.N."/>
        </authorList>
    </citation>
    <scope>NUCLEOTIDE SEQUENCE [LARGE SCALE GENOMIC DNA]</scope>
    <source>
        <strain evidence="6">ATCC 700651 / DSM 11573 / NCIMB 13689 / SK2</strain>
    </source>
</reference>
<dbReference type="SUPFAM" id="SSF48498">
    <property type="entry name" value="Tetracyclin repressor-like, C-terminal domain"/>
    <property type="match status" value="1"/>
</dbReference>
<dbReference type="KEGG" id="abo:ABO_0992"/>
<dbReference type="EMBL" id="AM286690">
    <property type="protein sequence ID" value="CAL16440.1"/>
    <property type="molecule type" value="Genomic_DNA"/>
</dbReference>
<dbReference type="RefSeq" id="WP_011588276.1">
    <property type="nucleotide sequence ID" value="NC_008260.1"/>
</dbReference>
<dbReference type="PANTHER" id="PTHR30055:SF183">
    <property type="entry name" value="NUCLEOID OCCLUSION FACTOR SLMA"/>
    <property type="match status" value="1"/>
</dbReference>
<feature type="domain" description="HTH tetR-type" evidence="4">
    <location>
        <begin position="12"/>
        <end position="72"/>
    </location>
</feature>
<dbReference type="PRINTS" id="PR00455">
    <property type="entry name" value="HTHTETR"/>
</dbReference>
<evidence type="ECO:0000256" key="1">
    <source>
        <dbReference type="ARBA" id="ARBA00023054"/>
    </source>
</evidence>
<sequence length="198" mass="22343">MAGLMAIHGIDDSPRGRLLSAAAHLFRDKGFDRTTVRDIAASVGIQSGSIFHHFKTKEDILYAVMEEVIHFNTERLRQAVVAHSTGQEQLRALIRAELQSIVGDTAEAMTVMVTEWRCLSEDKQARALKLRGIYEQLWLDVLTRLHKEGVFTTDPFIMRRLLTGMTGWAPNWFDREGPLSLDDLADIILARVIGEAER</sequence>
<evidence type="ECO:0000259" key="4">
    <source>
        <dbReference type="PROSITE" id="PS50977"/>
    </source>
</evidence>
<dbReference type="GO" id="GO:0003700">
    <property type="term" value="F:DNA-binding transcription factor activity"/>
    <property type="evidence" value="ECO:0007669"/>
    <property type="project" value="TreeGrafter"/>
</dbReference>
<dbReference type="HOGENOM" id="CLU_069356_12_4_6"/>